<organism evidence="2 3">
    <name type="scientific">Durusdinium trenchii</name>
    <dbReference type="NCBI Taxonomy" id="1381693"/>
    <lineage>
        <taxon>Eukaryota</taxon>
        <taxon>Sar</taxon>
        <taxon>Alveolata</taxon>
        <taxon>Dinophyceae</taxon>
        <taxon>Suessiales</taxon>
        <taxon>Symbiodiniaceae</taxon>
        <taxon>Durusdinium</taxon>
    </lineage>
</organism>
<proteinExistence type="predicted"/>
<dbReference type="Proteomes" id="UP001642484">
    <property type="component" value="Unassembled WGS sequence"/>
</dbReference>
<feature type="region of interest" description="Disordered" evidence="1">
    <location>
        <begin position="61"/>
        <end position="80"/>
    </location>
</feature>
<gene>
    <name evidence="2" type="ORF">CCMP2556_LOCUS52801</name>
</gene>
<keyword evidence="3" id="KW-1185">Reference proteome</keyword>
<accession>A0ABP0SP24</accession>
<sequence>MGGSLASEVSSEAVNPGFAEEVRDKWRAAGAVYDEAHQRRIYLNPVIEPVFDSDDELAEAVDEHSSWRAETRSQPKENLAAHPWQNVQVPVRNTFIHFDCPDKLALFDRLAGRSPGSEGQSSLGRSASSPLLSREGTPLASADVPDDELSASSASSRMISEKEAKHLRGECRPCAYFNYKKDGCRLGETCAFCHLCSREARKKKVKPRRSRRRAGKNNGHAEECEDEEE</sequence>
<dbReference type="EMBL" id="CAXAMN010027961">
    <property type="protein sequence ID" value="CAK9114163.1"/>
    <property type="molecule type" value="Genomic_DNA"/>
</dbReference>
<evidence type="ECO:0000256" key="1">
    <source>
        <dbReference type="SAM" id="MobiDB-lite"/>
    </source>
</evidence>
<evidence type="ECO:0008006" key="4">
    <source>
        <dbReference type="Google" id="ProtNLM"/>
    </source>
</evidence>
<name>A0ABP0SP24_9DINO</name>
<reference evidence="2 3" key="1">
    <citation type="submission" date="2024-02" db="EMBL/GenBank/DDBJ databases">
        <authorList>
            <person name="Chen Y."/>
            <person name="Shah S."/>
            <person name="Dougan E. K."/>
            <person name="Thang M."/>
            <person name="Chan C."/>
        </authorList>
    </citation>
    <scope>NUCLEOTIDE SEQUENCE [LARGE SCALE GENOMIC DNA]</scope>
</reference>
<feature type="compositionally biased region" description="Basic residues" evidence="1">
    <location>
        <begin position="200"/>
        <end position="215"/>
    </location>
</feature>
<protein>
    <recommendedName>
        <fullName evidence="4">C3H1-type domain-containing protein</fullName>
    </recommendedName>
</protein>
<comment type="caution">
    <text evidence="2">The sequence shown here is derived from an EMBL/GenBank/DDBJ whole genome shotgun (WGS) entry which is preliminary data.</text>
</comment>
<feature type="region of interest" description="Disordered" evidence="1">
    <location>
        <begin position="200"/>
        <end position="229"/>
    </location>
</feature>
<evidence type="ECO:0000313" key="2">
    <source>
        <dbReference type="EMBL" id="CAK9114163.1"/>
    </source>
</evidence>
<evidence type="ECO:0000313" key="3">
    <source>
        <dbReference type="Proteomes" id="UP001642484"/>
    </source>
</evidence>
<feature type="region of interest" description="Disordered" evidence="1">
    <location>
        <begin position="111"/>
        <end position="157"/>
    </location>
</feature>
<feature type="compositionally biased region" description="Polar residues" evidence="1">
    <location>
        <begin position="117"/>
        <end position="131"/>
    </location>
</feature>
<feature type="compositionally biased region" description="Basic and acidic residues" evidence="1">
    <location>
        <begin position="61"/>
        <end position="75"/>
    </location>
</feature>